<proteinExistence type="predicted"/>
<gene>
    <name evidence="1" type="ORF">UY3_01722</name>
</gene>
<evidence type="ECO:0000313" key="1">
    <source>
        <dbReference type="EMBL" id="EMP41040.1"/>
    </source>
</evidence>
<sequence length="173" mass="19444">MRGLLKDLPDLKPKHLNLVSWKKINQIVITYTLHPRDLHILKAKGPDFSWVKILSKEHRNGTWASVKFESENDMTHACTDFKEAIQNALGNGADAEAAVQVSATQWFMTAASDYMYRPLQCQANASMCLQITDSFTLGDVHLPGHVFTDEKVTGCANHYGLAVRYLRKGIQEV</sequence>
<name>M7BYU1_CHEMY</name>
<accession>M7BYU1</accession>
<protein>
    <submittedName>
        <fullName evidence="1">Uncharacterized protein</fullName>
    </submittedName>
</protein>
<dbReference type="AlphaFoldDB" id="M7BYU1"/>
<evidence type="ECO:0000313" key="2">
    <source>
        <dbReference type="Proteomes" id="UP000031443"/>
    </source>
</evidence>
<dbReference type="Proteomes" id="UP000031443">
    <property type="component" value="Unassembled WGS sequence"/>
</dbReference>
<dbReference type="EMBL" id="KB499848">
    <property type="protein sequence ID" value="EMP41040.1"/>
    <property type="molecule type" value="Genomic_DNA"/>
</dbReference>
<reference evidence="2" key="1">
    <citation type="journal article" date="2013" name="Nat. Genet.">
        <title>The draft genomes of soft-shell turtle and green sea turtle yield insights into the development and evolution of the turtle-specific body plan.</title>
        <authorList>
            <person name="Wang Z."/>
            <person name="Pascual-Anaya J."/>
            <person name="Zadissa A."/>
            <person name="Li W."/>
            <person name="Niimura Y."/>
            <person name="Huang Z."/>
            <person name="Li C."/>
            <person name="White S."/>
            <person name="Xiong Z."/>
            <person name="Fang D."/>
            <person name="Wang B."/>
            <person name="Ming Y."/>
            <person name="Chen Y."/>
            <person name="Zheng Y."/>
            <person name="Kuraku S."/>
            <person name="Pignatelli M."/>
            <person name="Herrero J."/>
            <person name="Beal K."/>
            <person name="Nozawa M."/>
            <person name="Li Q."/>
            <person name="Wang J."/>
            <person name="Zhang H."/>
            <person name="Yu L."/>
            <person name="Shigenobu S."/>
            <person name="Wang J."/>
            <person name="Liu J."/>
            <person name="Flicek P."/>
            <person name="Searle S."/>
            <person name="Wang J."/>
            <person name="Kuratani S."/>
            <person name="Yin Y."/>
            <person name="Aken B."/>
            <person name="Zhang G."/>
            <person name="Irie N."/>
        </authorList>
    </citation>
    <scope>NUCLEOTIDE SEQUENCE [LARGE SCALE GENOMIC DNA]</scope>
</reference>
<keyword evidence="2" id="KW-1185">Reference proteome</keyword>
<organism evidence="1 2">
    <name type="scientific">Chelonia mydas</name>
    <name type="common">Green sea-turtle</name>
    <name type="synonym">Chelonia agassizi</name>
    <dbReference type="NCBI Taxonomy" id="8469"/>
    <lineage>
        <taxon>Eukaryota</taxon>
        <taxon>Metazoa</taxon>
        <taxon>Chordata</taxon>
        <taxon>Craniata</taxon>
        <taxon>Vertebrata</taxon>
        <taxon>Euteleostomi</taxon>
        <taxon>Archelosauria</taxon>
        <taxon>Testudinata</taxon>
        <taxon>Testudines</taxon>
        <taxon>Cryptodira</taxon>
        <taxon>Durocryptodira</taxon>
        <taxon>Americhelydia</taxon>
        <taxon>Chelonioidea</taxon>
        <taxon>Cheloniidae</taxon>
        <taxon>Chelonia</taxon>
    </lineage>
</organism>